<proteinExistence type="predicted"/>
<name>A0A9P1GJY2_9DINO</name>
<keyword evidence="3" id="KW-1185">Reference proteome</keyword>
<comment type="caution">
    <text evidence="1">The sequence shown here is derived from an EMBL/GenBank/DDBJ whole genome shotgun (WGS) entry which is preliminary data.</text>
</comment>
<organism evidence="1">
    <name type="scientific">Cladocopium goreaui</name>
    <dbReference type="NCBI Taxonomy" id="2562237"/>
    <lineage>
        <taxon>Eukaryota</taxon>
        <taxon>Sar</taxon>
        <taxon>Alveolata</taxon>
        <taxon>Dinophyceae</taxon>
        <taxon>Suessiales</taxon>
        <taxon>Symbiodiniaceae</taxon>
        <taxon>Cladocopium</taxon>
    </lineage>
</organism>
<dbReference type="AlphaFoldDB" id="A0A9P1GJY2"/>
<reference evidence="1" key="1">
    <citation type="submission" date="2022-10" db="EMBL/GenBank/DDBJ databases">
        <authorList>
            <person name="Chen Y."/>
            <person name="Dougan E. K."/>
            <person name="Chan C."/>
            <person name="Rhodes N."/>
            <person name="Thang M."/>
        </authorList>
    </citation>
    <scope>NUCLEOTIDE SEQUENCE</scope>
</reference>
<accession>A0A9P1GJY2</accession>
<reference evidence="2 3" key="2">
    <citation type="submission" date="2024-05" db="EMBL/GenBank/DDBJ databases">
        <authorList>
            <person name="Chen Y."/>
            <person name="Shah S."/>
            <person name="Dougan E. K."/>
            <person name="Thang M."/>
            <person name="Chan C."/>
        </authorList>
    </citation>
    <scope>NUCLEOTIDE SEQUENCE [LARGE SCALE GENOMIC DNA]</scope>
</reference>
<dbReference type="EMBL" id="CAMXCT010005702">
    <property type="protein sequence ID" value="CAI4013079.1"/>
    <property type="molecule type" value="Genomic_DNA"/>
</dbReference>
<evidence type="ECO:0000313" key="1">
    <source>
        <dbReference type="EMBL" id="CAI4013079.1"/>
    </source>
</evidence>
<dbReference type="EMBL" id="CAMXCT020005702">
    <property type="protein sequence ID" value="CAL1166454.1"/>
    <property type="molecule type" value="Genomic_DNA"/>
</dbReference>
<sequence>MPKFRPWRLRSKQHPWPELQAKAWNARCVVAWLCEETISMANRNLHDQWLPLMASLVYYASEWHRKSELYPRYLSEHQAQDLLYTCDECLTAYAILSNMAVGLDQLFFPVRPKLHAWQELAFQQVQDCYNHRFFHGFKPEGFIGRMTTLCSSGNNSNVDFIALRRFYLAYLDLNVSFSFCSPFSTGYFCWGELHICSTLVK</sequence>
<protein>
    <submittedName>
        <fullName evidence="1">Uncharacterized protein</fullName>
    </submittedName>
</protein>
<dbReference type="Proteomes" id="UP001152797">
    <property type="component" value="Unassembled WGS sequence"/>
</dbReference>
<gene>
    <name evidence="1" type="ORF">C1SCF055_LOCUS38081</name>
</gene>
<dbReference type="OrthoDB" id="442447at2759"/>
<evidence type="ECO:0000313" key="2">
    <source>
        <dbReference type="EMBL" id="CAL4800391.1"/>
    </source>
</evidence>
<evidence type="ECO:0000313" key="3">
    <source>
        <dbReference type="Proteomes" id="UP001152797"/>
    </source>
</evidence>
<dbReference type="EMBL" id="CAMXCT030005702">
    <property type="protein sequence ID" value="CAL4800391.1"/>
    <property type="molecule type" value="Genomic_DNA"/>
</dbReference>